<gene>
    <name evidence="2" type="ORF">ACFOFO_23460</name>
</gene>
<keyword evidence="3" id="KW-1185">Reference proteome</keyword>
<comment type="caution">
    <text evidence="2">The sequence shown here is derived from an EMBL/GenBank/DDBJ whole genome shotgun (WGS) entry which is preliminary data.</text>
</comment>
<dbReference type="EMBL" id="JBHRTP010000091">
    <property type="protein sequence ID" value="MFC3110874.1"/>
    <property type="molecule type" value="Genomic_DNA"/>
</dbReference>
<organism evidence="2 3">
    <name type="scientific">Undibacterium arcticum</name>
    <dbReference type="NCBI Taxonomy" id="1762892"/>
    <lineage>
        <taxon>Bacteria</taxon>
        <taxon>Pseudomonadati</taxon>
        <taxon>Pseudomonadota</taxon>
        <taxon>Betaproteobacteria</taxon>
        <taxon>Burkholderiales</taxon>
        <taxon>Oxalobacteraceae</taxon>
        <taxon>Undibacterium</taxon>
    </lineage>
</organism>
<sequence>MTVQKKVAPRGRPVTGKAKSSTERGKELEAALLASGGRILSRVRLSPEAALALATLSERYGSDRGAIEQALIVASKIV</sequence>
<evidence type="ECO:0000256" key="1">
    <source>
        <dbReference type="SAM" id="MobiDB-lite"/>
    </source>
</evidence>
<reference evidence="3" key="1">
    <citation type="journal article" date="2019" name="Int. J. Syst. Evol. Microbiol.">
        <title>The Global Catalogue of Microorganisms (GCM) 10K type strain sequencing project: providing services to taxonomists for standard genome sequencing and annotation.</title>
        <authorList>
            <consortium name="The Broad Institute Genomics Platform"/>
            <consortium name="The Broad Institute Genome Sequencing Center for Infectious Disease"/>
            <person name="Wu L."/>
            <person name="Ma J."/>
        </authorList>
    </citation>
    <scope>NUCLEOTIDE SEQUENCE [LARGE SCALE GENOMIC DNA]</scope>
    <source>
        <strain evidence="3">KCTC 42986</strain>
    </source>
</reference>
<evidence type="ECO:0000313" key="2">
    <source>
        <dbReference type="EMBL" id="MFC3110874.1"/>
    </source>
</evidence>
<dbReference type="RefSeq" id="WP_390329552.1">
    <property type="nucleotide sequence ID" value="NZ_JBHRTP010000091.1"/>
</dbReference>
<protein>
    <recommendedName>
        <fullName evidence="4">ANTAR domain-containing protein</fullName>
    </recommendedName>
</protein>
<evidence type="ECO:0008006" key="4">
    <source>
        <dbReference type="Google" id="ProtNLM"/>
    </source>
</evidence>
<dbReference type="Proteomes" id="UP001595530">
    <property type="component" value="Unassembled WGS sequence"/>
</dbReference>
<accession>A0ABV7F6Z3</accession>
<proteinExistence type="predicted"/>
<name>A0ABV7F6Z3_9BURK</name>
<feature type="region of interest" description="Disordered" evidence="1">
    <location>
        <begin position="1"/>
        <end position="23"/>
    </location>
</feature>
<evidence type="ECO:0000313" key="3">
    <source>
        <dbReference type="Proteomes" id="UP001595530"/>
    </source>
</evidence>